<organism evidence="5">
    <name type="scientific">Enterobius vermicularis</name>
    <name type="common">Human pinworm</name>
    <dbReference type="NCBI Taxonomy" id="51028"/>
    <lineage>
        <taxon>Eukaryota</taxon>
        <taxon>Metazoa</taxon>
        <taxon>Ecdysozoa</taxon>
        <taxon>Nematoda</taxon>
        <taxon>Chromadorea</taxon>
        <taxon>Rhabditida</taxon>
        <taxon>Spirurina</taxon>
        <taxon>Oxyuridomorpha</taxon>
        <taxon>Oxyuroidea</taxon>
        <taxon>Oxyuridae</taxon>
        <taxon>Enterobius</taxon>
    </lineage>
</organism>
<comment type="similarity">
    <text evidence="1">Belongs to the protein kinase superfamily.</text>
</comment>
<evidence type="ECO:0000313" key="5">
    <source>
        <dbReference type="WBParaSite" id="EVEC_0000310301-mRNA-1"/>
    </source>
</evidence>
<reference evidence="5" key="1">
    <citation type="submission" date="2016-04" db="UniProtKB">
        <authorList>
            <consortium name="WormBaseParasite"/>
        </authorList>
    </citation>
    <scope>IDENTIFICATION</scope>
</reference>
<dbReference type="Gene3D" id="1.10.510.10">
    <property type="entry name" value="Transferase(Phosphotransferase) domain 1"/>
    <property type="match status" value="1"/>
</dbReference>
<feature type="domain" description="Protein kinase" evidence="2">
    <location>
        <begin position="34"/>
        <end position="332"/>
    </location>
</feature>
<dbReference type="WBParaSite" id="EVEC_0000310301-mRNA-1">
    <property type="protein sequence ID" value="EVEC_0000310301-mRNA-1"/>
    <property type="gene ID" value="EVEC_0000310301"/>
</dbReference>
<dbReference type="InterPro" id="IPR011009">
    <property type="entry name" value="Kinase-like_dom_sf"/>
</dbReference>
<keyword evidence="4" id="KW-1185">Reference proteome</keyword>
<dbReference type="CDD" id="cd14011">
    <property type="entry name" value="PK_SCY1_like"/>
    <property type="match status" value="1"/>
</dbReference>
<dbReference type="AlphaFoldDB" id="A0A158Q9U3"/>
<dbReference type="Pfam" id="PF00069">
    <property type="entry name" value="Pkinase"/>
    <property type="match status" value="1"/>
</dbReference>
<dbReference type="Gene3D" id="1.25.10.10">
    <property type="entry name" value="Leucine-rich Repeat Variant"/>
    <property type="match status" value="1"/>
</dbReference>
<evidence type="ECO:0000256" key="1">
    <source>
        <dbReference type="ARBA" id="ARBA00038349"/>
    </source>
</evidence>
<evidence type="ECO:0000313" key="3">
    <source>
        <dbReference type="EMBL" id="VDD87668.1"/>
    </source>
</evidence>
<evidence type="ECO:0000259" key="2">
    <source>
        <dbReference type="PROSITE" id="PS50011"/>
    </source>
</evidence>
<dbReference type="GO" id="GO:0005524">
    <property type="term" value="F:ATP binding"/>
    <property type="evidence" value="ECO:0007669"/>
    <property type="project" value="InterPro"/>
</dbReference>
<reference evidence="3 4" key="2">
    <citation type="submission" date="2018-10" db="EMBL/GenBank/DDBJ databases">
        <authorList>
            <consortium name="Pathogen Informatics"/>
        </authorList>
    </citation>
    <scope>NUCLEOTIDE SEQUENCE [LARGE SCALE GENOMIC DNA]</scope>
</reference>
<protein>
    <submittedName>
        <fullName evidence="5">Protein kinase domain-containing protein</fullName>
    </submittedName>
</protein>
<dbReference type="SMART" id="SM00220">
    <property type="entry name" value="S_TKc"/>
    <property type="match status" value="1"/>
</dbReference>
<dbReference type="InterPro" id="IPR016024">
    <property type="entry name" value="ARM-type_fold"/>
</dbReference>
<dbReference type="Gene3D" id="3.30.200.20">
    <property type="entry name" value="Phosphorylase Kinase, domain 1"/>
    <property type="match status" value="1"/>
</dbReference>
<dbReference type="GO" id="GO:0004672">
    <property type="term" value="F:protein kinase activity"/>
    <property type="evidence" value="ECO:0007669"/>
    <property type="project" value="InterPro"/>
</dbReference>
<dbReference type="PROSITE" id="PS50011">
    <property type="entry name" value="PROTEIN_KINASE_DOM"/>
    <property type="match status" value="1"/>
</dbReference>
<sequence length="528" mass="60402">MDYFYKIRSTVTSVAAQVSNALPGNPVFREYEILAQTASAGPGLNWKIYNGKKRSTQQAVSLWIFEKKELDSWQKRDREIFLEVLKKGVLQLTKLRHPRILVVEHPLEESSDMVVNRFRDSFAFCTEPVFASLANCLGRHDNLGSPLPFHLSDFEFLEVEIKHGLLQLTEALSFLHVDAHMLHRNICPESIVINSKGAWKLSGFEFAVQGIPGPNGQHSFEMFEWDQRTMSLIQPCLDYLAPEYVVGGRCDCYADIFSLGCLSVAIFNKCRPLFENHNTLETFKKNAEKLKTLPASVLVSAPPVFRDDLKMCLNFTPDLRPDATQFSKIAFFDDPLTKALNYFDSLCQMDNSQKMQFFKSLPQILTRFPKRPLLQKILPYLSAEFTTPELIPFILPSVFHIAEQATNAEFETIILPHLVPVFSMQRPYQIVLLLLQKMELLLQKTPEDDVRKHILPLVCNAISSDTTRIQELCLSIIPNIGRLMERNAMKTQLLPKLLRLTTEAGVLAVCSFFTFVIFRKSLLFIHFF</sequence>
<name>A0A158Q9U3_ENTVE</name>
<gene>
    <name evidence="3" type="ORF">EVEC_LOCUS2811</name>
</gene>
<proteinExistence type="inferred from homology"/>
<dbReference type="SUPFAM" id="SSF48371">
    <property type="entry name" value="ARM repeat"/>
    <property type="match status" value="1"/>
</dbReference>
<dbReference type="PANTHER" id="PTHR12984">
    <property type="entry name" value="SCY1-RELATED S/T PROTEIN KINASE-LIKE"/>
    <property type="match status" value="1"/>
</dbReference>
<accession>A0A158Q9U3</accession>
<dbReference type="Proteomes" id="UP000274131">
    <property type="component" value="Unassembled WGS sequence"/>
</dbReference>
<evidence type="ECO:0000313" key="4">
    <source>
        <dbReference type="Proteomes" id="UP000274131"/>
    </source>
</evidence>
<dbReference type="InterPro" id="IPR000719">
    <property type="entry name" value="Prot_kinase_dom"/>
</dbReference>
<dbReference type="EMBL" id="UXUI01007453">
    <property type="protein sequence ID" value="VDD87668.1"/>
    <property type="molecule type" value="Genomic_DNA"/>
</dbReference>
<dbReference type="SUPFAM" id="SSF56112">
    <property type="entry name" value="Protein kinase-like (PK-like)"/>
    <property type="match status" value="1"/>
</dbReference>
<dbReference type="PANTHER" id="PTHR12984:SF6">
    <property type="entry name" value="SCY1-LIKE PROTEIN 2"/>
    <property type="match status" value="1"/>
</dbReference>
<dbReference type="InterPro" id="IPR051177">
    <property type="entry name" value="CIK-Related_Protein"/>
</dbReference>
<dbReference type="InterPro" id="IPR011989">
    <property type="entry name" value="ARM-like"/>
</dbReference>
<dbReference type="OrthoDB" id="79687at2759"/>